<name>F2CFA6_STRSA</name>
<keyword evidence="3" id="KW-0732">Signal</keyword>
<evidence type="ECO:0000256" key="3">
    <source>
        <dbReference type="SAM" id="SignalP"/>
    </source>
</evidence>
<gene>
    <name evidence="4" type="ORF">HMPREF9391_1731</name>
</gene>
<keyword evidence="2" id="KW-1133">Transmembrane helix</keyword>
<accession>F2CFA6</accession>
<reference evidence="4 5" key="1">
    <citation type="submission" date="2011-02" db="EMBL/GenBank/DDBJ databases">
        <authorList>
            <person name="Muzny D."/>
            <person name="Qin X."/>
            <person name="Deng J."/>
            <person name="Jiang H."/>
            <person name="Liu Y."/>
            <person name="Qu J."/>
            <person name="Song X.-Z."/>
            <person name="Zhang L."/>
            <person name="Thornton R."/>
            <person name="Coyle M."/>
            <person name="Francisco L."/>
            <person name="Jackson L."/>
            <person name="Javaid M."/>
            <person name="Korchina V."/>
            <person name="Kovar C."/>
            <person name="Mata R."/>
            <person name="Mathew T."/>
            <person name="Ngo R."/>
            <person name="Nguyen L."/>
            <person name="Nguyen N."/>
            <person name="Okwuonu G."/>
            <person name="Ongeri F."/>
            <person name="Pham C."/>
            <person name="Simmons D."/>
            <person name="Wilczek-Boney K."/>
            <person name="Hale W."/>
            <person name="Jakkamsetti A."/>
            <person name="Pham P."/>
            <person name="Ruth R."/>
            <person name="San Lucas F."/>
            <person name="Warren J."/>
            <person name="Zhang J."/>
            <person name="Zhao Z."/>
            <person name="Zhou C."/>
            <person name="Zhu D."/>
            <person name="Lee S."/>
            <person name="Bess C."/>
            <person name="Blankenburg K."/>
            <person name="Forbes L."/>
            <person name="Fu Q."/>
            <person name="Gubbala S."/>
            <person name="Hirani K."/>
            <person name="Jayaseelan J.C."/>
            <person name="Lara F."/>
            <person name="Munidasa M."/>
            <person name="Palculict T."/>
            <person name="Patil S."/>
            <person name="Pu L.-L."/>
            <person name="Saada N."/>
            <person name="Tang L."/>
            <person name="Weissenberger G."/>
            <person name="Zhu Y."/>
            <person name="Hemphill L."/>
            <person name="Shang Y."/>
            <person name="Youmans B."/>
            <person name="Ayvaz T."/>
            <person name="Ross M."/>
            <person name="Santibanez J."/>
            <person name="Aqrawi P."/>
            <person name="Gross S."/>
            <person name="Joshi V."/>
            <person name="Fowler G."/>
            <person name="Nazareth L."/>
            <person name="Reid J."/>
            <person name="Worley K."/>
            <person name="Petrosino J."/>
            <person name="Highlander S."/>
            <person name="Gibbs R."/>
        </authorList>
    </citation>
    <scope>NUCLEOTIDE SEQUENCE [LARGE SCALE GENOMIC DNA]</scope>
    <source>
        <strain evidence="4 5">SK408</strain>
    </source>
</reference>
<dbReference type="EMBL" id="AFBE01000010">
    <property type="protein sequence ID" value="EGF18423.1"/>
    <property type="molecule type" value="Genomic_DNA"/>
</dbReference>
<feature type="region of interest" description="Disordered" evidence="1">
    <location>
        <begin position="35"/>
        <end position="114"/>
    </location>
</feature>
<feature type="compositionally biased region" description="Basic and acidic residues" evidence="1">
    <location>
        <begin position="725"/>
        <end position="758"/>
    </location>
</feature>
<feature type="compositionally biased region" description="Low complexity" evidence="1">
    <location>
        <begin position="54"/>
        <end position="65"/>
    </location>
</feature>
<evidence type="ECO:0000256" key="1">
    <source>
        <dbReference type="SAM" id="MobiDB-lite"/>
    </source>
</evidence>
<evidence type="ECO:0000313" key="4">
    <source>
        <dbReference type="EMBL" id="EGF18423.1"/>
    </source>
</evidence>
<evidence type="ECO:0000256" key="2">
    <source>
        <dbReference type="SAM" id="Phobius"/>
    </source>
</evidence>
<evidence type="ECO:0000313" key="5">
    <source>
        <dbReference type="Proteomes" id="UP000004826"/>
    </source>
</evidence>
<organism evidence="4 5">
    <name type="scientific">Streptococcus sanguinis SK408</name>
    <dbReference type="NCBI Taxonomy" id="888818"/>
    <lineage>
        <taxon>Bacteria</taxon>
        <taxon>Bacillati</taxon>
        <taxon>Bacillota</taxon>
        <taxon>Bacilli</taxon>
        <taxon>Lactobacillales</taxon>
        <taxon>Streptococcaceae</taxon>
        <taxon>Streptococcus</taxon>
    </lineage>
</organism>
<feature type="transmembrane region" description="Helical" evidence="2">
    <location>
        <begin position="304"/>
        <end position="321"/>
    </location>
</feature>
<feature type="region of interest" description="Disordered" evidence="1">
    <location>
        <begin position="714"/>
        <end position="767"/>
    </location>
</feature>
<feature type="compositionally biased region" description="Polar residues" evidence="1">
    <location>
        <begin position="66"/>
        <end position="80"/>
    </location>
</feature>
<feature type="transmembrane region" description="Helical" evidence="2">
    <location>
        <begin position="460"/>
        <end position="483"/>
    </location>
</feature>
<feature type="signal peptide" evidence="3">
    <location>
        <begin position="1"/>
        <end position="25"/>
    </location>
</feature>
<dbReference type="PATRIC" id="fig|888818.3.peg.1688"/>
<feature type="transmembrane region" description="Helical" evidence="2">
    <location>
        <begin position="521"/>
        <end position="543"/>
    </location>
</feature>
<comment type="caution">
    <text evidence="4">The sequence shown here is derived from an EMBL/GenBank/DDBJ whole genome shotgun (WGS) entry which is preliminary data.</text>
</comment>
<feature type="compositionally biased region" description="Basic and acidic residues" evidence="1">
    <location>
        <begin position="84"/>
        <end position="114"/>
    </location>
</feature>
<feature type="transmembrane region" description="Helical" evidence="2">
    <location>
        <begin position="555"/>
        <end position="577"/>
    </location>
</feature>
<keyword evidence="2" id="KW-0472">Membrane</keyword>
<keyword evidence="2" id="KW-0812">Transmembrane</keyword>
<dbReference type="RefSeq" id="WP_002918274.1">
    <property type="nucleotide sequence ID" value="NZ_GL878562.1"/>
</dbReference>
<dbReference type="Proteomes" id="UP000004826">
    <property type="component" value="Unassembled WGS sequence"/>
</dbReference>
<proteinExistence type="predicted"/>
<sequence>MLKFLKRLILLSLFLFSWLPVAVVADSTVPQPGANGYNTNPPAPSVNTGAPQPGANGYNTAANTNQDLSPKESSGYTPPNVQEAKSREAQYKKEKQDKKKKDEKKLSKDKEYQSIEEKAKKVDAVLEKESPTTKELKQAGKDAQEINQYVQEHQSEENTQQIQGLKTTQNNYNEQATAKLEEAKNREEVQAYLQKARESQNPGDMSKLTSYIYVEGGFFNADDIWPKAVNAISQGIFFLTKAIYCLTIIVLEQVFSANTYRELDKVVNFSANFFNTFMVEFRYLVYGVAVMWGIMEFFKTRKFPIRAFRFILVWFFALFLYQQNGLPLNYGNSQVTATYNLSKIVKAVDGMGQDITRIAIQGFDQLDDSEASKSIQGKSGDNLTKIKEAIFDQLVYRPFLAMNFKADNLKDQEISNISEGKVTDLFTTKGEQEGENGVKKFAEDNKDIEQLSFDAMGIKFFTALASLVKAVVVGFALIVIGLISFVFRYLAIFLLVFLVLLLFIAMIPSCEQVLSNAGKKLFQFVLVGSLGLFFIRAFLFVNSLIEGVSGGMTKVYFWVAIIQGLVWIIIFKLRYLLGNLFVRGTLSAKELAQKAQSGFESFSIPHMLGKNGQLFPTRMLQRGGAGAATAKSIPVARLAMAGKSIRTLLKAGKNGTVGLYDRLRYGAGPSLDKEAAQQSREDFKERLKDSKDNLSHFFTIPKAERLRSKIHDLAGDTGTPVQQSFEKRESRRLERLERKEKRQAEAEEFERFREEKQKGTKPSFQNILKNRLAVRGLKREFRKERLKDMNPADDLFRKGNN</sequence>
<feature type="transmembrane region" description="Helical" evidence="2">
    <location>
        <begin position="281"/>
        <end position="298"/>
    </location>
</feature>
<dbReference type="AlphaFoldDB" id="F2CFA6"/>
<dbReference type="HOGENOM" id="CLU_372937_0_0_9"/>
<feature type="chain" id="PRO_5003280238" evidence="3">
    <location>
        <begin position="26"/>
        <end position="801"/>
    </location>
</feature>
<feature type="compositionally biased region" description="Polar residues" evidence="1">
    <location>
        <begin position="36"/>
        <end position="50"/>
    </location>
</feature>
<feature type="transmembrane region" description="Helical" evidence="2">
    <location>
        <begin position="236"/>
        <end position="260"/>
    </location>
</feature>
<feature type="transmembrane region" description="Helical" evidence="2">
    <location>
        <begin position="489"/>
        <end position="509"/>
    </location>
</feature>
<protein>
    <submittedName>
        <fullName evidence="4">Uncharacterized protein</fullName>
    </submittedName>
</protein>